<keyword evidence="6 8" id="KW-1133">Transmembrane helix</keyword>
<evidence type="ECO:0000313" key="9">
    <source>
        <dbReference type="EMBL" id="CAC9931226.1"/>
    </source>
</evidence>
<feature type="transmembrane region" description="Helical" evidence="8">
    <location>
        <begin position="128"/>
        <end position="148"/>
    </location>
</feature>
<dbReference type="PANTHER" id="PTHR34979:SF1">
    <property type="entry name" value="INNER MEMBRANE PROTEIN YGAZ"/>
    <property type="match status" value="1"/>
</dbReference>
<organism evidence="9 10">
    <name type="scientific">Aedoeadaptatus nemausensis</name>
    <dbReference type="NCBI Taxonomy" id="2582829"/>
    <lineage>
        <taxon>Bacteria</taxon>
        <taxon>Bacillati</taxon>
        <taxon>Bacillota</taxon>
        <taxon>Tissierellia</taxon>
        <taxon>Tissierellales</taxon>
        <taxon>Peptoniphilaceae</taxon>
        <taxon>Aedoeadaptatus</taxon>
    </lineage>
</organism>
<keyword evidence="10" id="KW-1185">Reference proteome</keyword>
<name>A0A6V6Y3K7_9FIRM</name>
<keyword evidence="5 8" id="KW-0812">Transmembrane</keyword>
<evidence type="ECO:0000256" key="7">
    <source>
        <dbReference type="ARBA" id="ARBA00023136"/>
    </source>
</evidence>
<proteinExistence type="inferred from homology"/>
<dbReference type="GO" id="GO:0005886">
    <property type="term" value="C:plasma membrane"/>
    <property type="evidence" value="ECO:0007669"/>
    <property type="project" value="UniProtKB-SubCell"/>
</dbReference>
<gene>
    <name evidence="9" type="ORF">PEPNEM18_00940</name>
</gene>
<evidence type="ECO:0000313" key="10">
    <source>
        <dbReference type="Proteomes" id="UP000586454"/>
    </source>
</evidence>
<keyword evidence="3" id="KW-0813">Transport</keyword>
<dbReference type="RefSeq" id="WP_180499769.1">
    <property type="nucleotide sequence ID" value="NZ_CAIJCS010000019.1"/>
</dbReference>
<evidence type="ECO:0000256" key="4">
    <source>
        <dbReference type="ARBA" id="ARBA00022475"/>
    </source>
</evidence>
<comment type="caution">
    <text evidence="9">The sequence shown here is derived from an EMBL/GenBank/DDBJ whole genome shotgun (WGS) entry which is preliminary data.</text>
</comment>
<evidence type="ECO:0000256" key="8">
    <source>
        <dbReference type="SAM" id="Phobius"/>
    </source>
</evidence>
<reference evidence="9 10" key="1">
    <citation type="submission" date="2020-06" db="EMBL/GenBank/DDBJ databases">
        <authorList>
            <person name="Criscuolo A."/>
        </authorList>
    </citation>
    <scope>NUCLEOTIDE SEQUENCE [LARGE SCALE GENOMIC DNA]</scope>
    <source>
        <strain evidence="9">1804121828</strain>
    </source>
</reference>
<dbReference type="Proteomes" id="UP000586454">
    <property type="component" value="Unassembled WGS sequence"/>
</dbReference>
<feature type="transmembrane region" description="Helical" evidence="8">
    <location>
        <begin position="63"/>
        <end position="81"/>
    </location>
</feature>
<dbReference type="Pfam" id="PF03591">
    <property type="entry name" value="AzlC"/>
    <property type="match status" value="1"/>
</dbReference>
<evidence type="ECO:0000256" key="1">
    <source>
        <dbReference type="ARBA" id="ARBA00004651"/>
    </source>
</evidence>
<sequence>MREFKKVFPKTIPLLISYLLMGMGFGVLIRSVGRSTLVSVLMSGGICAGAMQFAMVSLFAQPLAVIELIILALSINLRYLFYTISLLNPLEGEPRWKKILITHFCSDETFSLYISTGEDGGMATPDDMFAMGLLNFSYWVLGTLLGALLGSVIPINVEGIEFMMTALFITTFIEQWKGTDHHFPAILGMGASLIAVLVFGSDNFILPAMIVILIGNLYYRRKYVN</sequence>
<dbReference type="InterPro" id="IPR011606">
    <property type="entry name" value="Brnchd-chn_aa_trnsp_permease"/>
</dbReference>
<keyword evidence="7 8" id="KW-0472">Membrane</keyword>
<dbReference type="AlphaFoldDB" id="A0A6V6Y3K7"/>
<evidence type="ECO:0000256" key="3">
    <source>
        <dbReference type="ARBA" id="ARBA00022448"/>
    </source>
</evidence>
<keyword evidence="4" id="KW-1003">Cell membrane</keyword>
<feature type="transmembrane region" description="Helical" evidence="8">
    <location>
        <begin position="12"/>
        <end position="31"/>
    </location>
</feature>
<dbReference type="GO" id="GO:1903785">
    <property type="term" value="P:L-valine transmembrane transport"/>
    <property type="evidence" value="ECO:0007669"/>
    <property type="project" value="TreeGrafter"/>
</dbReference>
<evidence type="ECO:0000256" key="5">
    <source>
        <dbReference type="ARBA" id="ARBA00022692"/>
    </source>
</evidence>
<dbReference type="EMBL" id="CAIJCS010000019">
    <property type="protein sequence ID" value="CAC9931226.1"/>
    <property type="molecule type" value="Genomic_DNA"/>
</dbReference>
<evidence type="ECO:0000256" key="2">
    <source>
        <dbReference type="ARBA" id="ARBA00010735"/>
    </source>
</evidence>
<protein>
    <submittedName>
        <fullName evidence="9">Putative azaleucine resistance protein AzlC</fullName>
    </submittedName>
</protein>
<evidence type="ECO:0000256" key="6">
    <source>
        <dbReference type="ARBA" id="ARBA00022989"/>
    </source>
</evidence>
<feature type="transmembrane region" description="Helical" evidence="8">
    <location>
        <begin position="193"/>
        <end position="219"/>
    </location>
</feature>
<comment type="similarity">
    <text evidence="2">Belongs to the AzlC family.</text>
</comment>
<comment type="subcellular location">
    <subcellularLocation>
        <location evidence="1">Cell membrane</location>
        <topology evidence="1">Multi-pass membrane protein</topology>
    </subcellularLocation>
</comment>
<dbReference type="PANTHER" id="PTHR34979">
    <property type="entry name" value="INNER MEMBRANE PROTEIN YGAZ"/>
    <property type="match status" value="1"/>
</dbReference>
<accession>A0A6V6Y3K7</accession>